<evidence type="ECO:0000259" key="3">
    <source>
        <dbReference type="PROSITE" id="PS50089"/>
    </source>
</evidence>
<sequence length="317" mass="35325">MDTSTFSSGIQAFYAASSASTSSRPMTKDDIEIQKAKSTSIDQYSGKDPLRKAYIEIFEEQNSYEHQNNSLWWKEQLVGIAQGLKAEMLHKYSQTMQPGILYPSPIIQEMKEMERISNEPESLSSLSSTFDIAINGRTSTFPWSETTVITVGRRQGCDIALNHVDIQKMLSLSRLHLLIFPIPEVRRFILVDVGSLTGFETIQRSVAVNPSYRLTSQPFGRQNLLTEKDEVVVLKLSNSTLVIHPKVCIVCLDQSRHAIFTTCNHYVCCESCASKLKCCPVCRAGGMNQNQELKVEVGDAAQSNAIAICLSPDRMTG</sequence>
<accession>A0A3G5AI00</accession>
<dbReference type="Gene3D" id="3.30.40.10">
    <property type="entry name" value="Zinc/RING finger domain, C3HC4 (zinc finger)"/>
    <property type="match status" value="1"/>
</dbReference>
<dbReference type="EMBL" id="MK072515">
    <property type="protein sequence ID" value="AYV86788.1"/>
    <property type="molecule type" value="Genomic_DNA"/>
</dbReference>
<evidence type="ECO:0000256" key="1">
    <source>
        <dbReference type="PROSITE-ProRule" id="PRU00175"/>
    </source>
</evidence>
<feature type="domain" description="FHA" evidence="2">
    <location>
        <begin position="149"/>
        <end position="198"/>
    </location>
</feature>
<name>A0A3G5AI00_9VIRU</name>
<dbReference type="InterPro" id="IPR001841">
    <property type="entry name" value="Znf_RING"/>
</dbReference>
<keyword evidence="1" id="KW-0479">Metal-binding</keyword>
<dbReference type="GO" id="GO:0008270">
    <property type="term" value="F:zinc ion binding"/>
    <property type="evidence" value="ECO:0007669"/>
    <property type="project" value="UniProtKB-KW"/>
</dbReference>
<dbReference type="SUPFAM" id="SSF49879">
    <property type="entry name" value="SMAD/FHA domain"/>
    <property type="match status" value="1"/>
</dbReference>
<gene>
    <name evidence="4" type="ORF">Sylvanvirus9_18</name>
</gene>
<dbReference type="PROSITE" id="PS50089">
    <property type="entry name" value="ZF_RING_2"/>
    <property type="match status" value="1"/>
</dbReference>
<keyword evidence="1" id="KW-0862">Zinc</keyword>
<keyword evidence="1" id="KW-0863">Zinc-finger</keyword>
<reference evidence="4" key="1">
    <citation type="submission" date="2018-10" db="EMBL/GenBank/DDBJ databases">
        <title>Hidden diversity of soil giant viruses.</title>
        <authorList>
            <person name="Schulz F."/>
            <person name="Alteio L."/>
            <person name="Goudeau D."/>
            <person name="Ryan E.M."/>
            <person name="Malmstrom R.R."/>
            <person name="Blanchard J."/>
            <person name="Woyke T."/>
        </authorList>
    </citation>
    <scope>NUCLEOTIDE SEQUENCE</scope>
    <source>
        <strain evidence="4">SYV1</strain>
    </source>
</reference>
<dbReference type="InterPro" id="IPR008984">
    <property type="entry name" value="SMAD_FHA_dom_sf"/>
</dbReference>
<dbReference type="InterPro" id="IPR000253">
    <property type="entry name" value="FHA_dom"/>
</dbReference>
<dbReference type="Gene3D" id="2.60.200.20">
    <property type="match status" value="1"/>
</dbReference>
<dbReference type="PROSITE" id="PS50006">
    <property type="entry name" value="FHA_DOMAIN"/>
    <property type="match status" value="1"/>
</dbReference>
<feature type="domain" description="RING-type" evidence="3">
    <location>
        <begin position="248"/>
        <end position="283"/>
    </location>
</feature>
<dbReference type="SUPFAM" id="SSF57850">
    <property type="entry name" value="RING/U-box"/>
    <property type="match status" value="1"/>
</dbReference>
<dbReference type="Pfam" id="PF00498">
    <property type="entry name" value="FHA"/>
    <property type="match status" value="1"/>
</dbReference>
<evidence type="ECO:0000259" key="2">
    <source>
        <dbReference type="PROSITE" id="PS50006"/>
    </source>
</evidence>
<proteinExistence type="predicted"/>
<dbReference type="Pfam" id="PF13920">
    <property type="entry name" value="zf-C3HC4_3"/>
    <property type="match status" value="1"/>
</dbReference>
<evidence type="ECO:0000313" key="4">
    <source>
        <dbReference type="EMBL" id="AYV86788.1"/>
    </source>
</evidence>
<protein>
    <submittedName>
        <fullName evidence="4">Forkhead associated FHA domain and RING domain protein</fullName>
    </submittedName>
</protein>
<dbReference type="InterPro" id="IPR013083">
    <property type="entry name" value="Znf_RING/FYVE/PHD"/>
</dbReference>
<organism evidence="4">
    <name type="scientific">Sylvanvirus sp</name>
    <dbReference type="NCBI Taxonomy" id="2487774"/>
    <lineage>
        <taxon>Viruses</taxon>
    </lineage>
</organism>